<dbReference type="Pfam" id="PF00571">
    <property type="entry name" value="CBS"/>
    <property type="match status" value="2"/>
</dbReference>
<dbReference type="NCBIfam" id="TIGR00254">
    <property type="entry name" value="GGDEF"/>
    <property type="match status" value="1"/>
</dbReference>
<dbReference type="SMART" id="SM00091">
    <property type="entry name" value="PAS"/>
    <property type="match status" value="2"/>
</dbReference>
<dbReference type="PANTHER" id="PTHR44757:SF2">
    <property type="entry name" value="BIOFILM ARCHITECTURE MAINTENANCE PROTEIN MBAA"/>
    <property type="match status" value="1"/>
</dbReference>
<sequence>MALTKFISEIKDSINHDVTLQEILDEMIKNNTKHFVLLNGKKPVGIITERDILFLYAKHIDLNSKAINFANKKLICAKESRKINYILGLMLNHKIRRVIILDKEGDYKGSIIQEKIIFEFEQDIFKTNIKAKDLIKNKQKVISLQKNSSIQNALDLMRTKGIGSVLIFDKNEPIGILTESDVVNLAQKHIDTKLNIEQFAHKQLIYFDSEKALFEIVKIMREKDIRRALIFDKDSSNYFIITSKEILNNIKGNYNLFLESKLKDVKNTFNSLNEAVIELFDNEEEQLIYWFNPKASNLFDIRIDENITTIISKARWDLIYKKIKSNSFKDNEIIEIGKNIFQLNVIYNDVMGNTIIKLLFTNISEIANTNKSIENNFKLLYEEVPYPYQSLDSKGIITNVNKKWLEITGYEKNDVIGQKFSIFTDESYETLKFLFANFLKNMHIENELIKMKKKNGEIILVSFTGTLSNVNKELRTHCIFKDITQEQKIQKKLKLSDIVFENTTEGIIITDEKAKVISVNNAFSKITGYSFEDIKGKNPKILKSGKHDRDFYKFLWRELKNKGSWKGEIWNRKKSGELYPEWLNLSAVKDKEGNILNYVALFSDITKIKNSNAKIEFLAHHDPLTNLPNRLLLKARLIKSIEKANELKQRLAIFFIDIDNFKLINDSYGHSIGDEVITYVANRLQKNIRKNDTISRIGGDEFIIVIEDLIEHKDITKIAKKIVADFKEPIKIEKYIFDITISVGISIFPNNGLNVEDLIKHADTAMYSAKNSGKNQYQFYKNEMTSEIFEKITMKQELTEAIKNEEFEIYYQPQIDIKENKVVGAEALIRWNHKKLGLVFPSEFISHAEESRLIIPIGEFVLNKACNFMKKLSDLNLLNEGIIAINISSIQIKHSDLLASIIKELENSKLSPQNLEIELTESYIMEDIEESLIILKNLKNLGIKLAIDDFGTGYSSLNYLKQFPIDKLKIDKSFVSGLPSNKKDVAIAKTILALGNGLEVKTIAEGVETIEQKQFLQKEACDEIQGWLYSKALREDEFIEFIKNFN</sequence>
<dbReference type="Pfam" id="PF00563">
    <property type="entry name" value="EAL"/>
    <property type="match status" value="1"/>
</dbReference>
<dbReference type="PROSITE" id="PS51371">
    <property type="entry name" value="CBS"/>
    <property type="match status" value="2"/>
</dbReference>
<keyword evidence="2" id="KW-1185">Reference proteome</keyword>
<dbReference type="SMART" id="SM00267">
    <property type="entry name" value="GGDEF"/>
    <property type="match status" value="1"/>
</dbReference>
<dbReference type="EMBL" id="CP035928">
    <property type="protein sequence ID" value="QEP33566.1"/>
    <property type="molecule type" value="Genomic_DNA"/>
</dbReference>
<dbReference type="Gene3D" id="3.30.70.270">
    <property type="match status" value="1"/>
</dbReference>
<dbReference type="FunFam" id="3.30.70.270:FF:000001">
    <property type="entry name" value="Diguanylate cyclase domain protein"/>
    <property type="match status" value="1"/>
</dbReference>
<protein>
    <submittedName>
        <fullName evidence="1">Multi-sensor domain-containing diguanylate cyclase/phosphodiesterase</fullName>
    </submittedName>
</protein>
<dbReference type="Proteomes" id="UP000322726">
    <property type="component" value="Chromosome"/>
</dbReference>
<dbReference type="SMART" id="SM00052">
    <property type="entry name" value="EAL"/>
    <property type="match status" value="1"/>
</dbReference>
<dbReference type="CDD" id="cd01948">
    <property type="entry name" value="EAL"/>
    <property type="match status" value="1"/>
</dbReference>
<dbReference type="Pfam" id="PF00990">
    <property type="entry name" value="GGDEF"/>
    <property type="match status" value="1"/>
</dbReference>
<dbReference type="InterPro" id="IPR000644">
    <property type="entry name" value="CBS_dom"/>
</dbReference>
<dbReference type="InterPro" id="IPR052155">
    <property type="entry name" value="Biofilm_reg_signaling"/>
</dbReference>
<dbReference type="InterPro" id="IPR035919">
    <property type="entry name" value="EAL_sf"/>
</dbReference>
<dbReference type="SMART" id="SM00086">
    <property type="entry name" value="PAC"/>
    <property type="match status" value="2"/>
</dbReference>
<dbReference type="SUPFAM" id="SSF55073">
    <property type="entry name" value="Nucleotide cyclase"/>
    <property type="match status" value="1"/>
</dbReference>
<dbReference type="GO" id="GO:0003824">
    <property type="term" value="F:catalytic activity"/>
    <property type="evidence" value="ECO:0007669"/>
    <property type="project" value="UniProtKB-ARBA"/>
</dbReference>
<dbReference type="InterPro" id="IPR029787">
    <property type="entry name" value="Nucleotide_cyclase"/>
</dbReference>
<dbReference type="InterPro" id="IPR000700">
    <property type="entry name" value="PAS-assoc_C"/>
</dbReference>
<reference evidence="1 2" key="3">
    <citation type="submission" date="2019-09" db="EMBL/GenBank/DDBJ databases">
        <title>Taxonomic note: a critical rebuttal of the proposed division of the genus Arcobacter into six genera, emended descriptions of Arcobacter anaerophilus and the genus Arcobacter, and an assessment of genus-level boundaries for Epsilonproteobacteria using in silico genomic comparator tools.</title>
        <authorList>
            <person name="On S.L.W."/>
            <person name="Miller W.G."/>
            <person name="Biggs P."/>
            <person name="Cornelius A."/>
            <person name="Vandamme P."/>
        </authorList>
    </citation>
    <scope>NUCLEOTIDE SEQUENCE [LARGE SCALE GENOMIC DNA]</scope>
    <source>
        <strain evidence="1 2">LMG 26638</strain>
    </source>
</reference>
<dbReference type="InterPro" id="IPR000160">
    <property type="entry name" value="GGDEF_dom"/>
</dbReference>
<dbReference type="CDD" id="cd02205">
    <property type="entry name" value="CBS_pair_SF"/>
    <property type="match status" value="1"/>
</dbReference>
<dbReference type="PROSITE" id="PS50113">
    <property type="entry name" value="PAC"/>
    <property type="match status" value="1"/>
</dbReference>
<dbReference type="RefSeq" id="WP_130232530.1">
    <property type="nucleotide sequence ID" value="NZ_BMEF01000010.1"/>
</dbReference>
<dbReference type="InterPro" id="IPR043128">
    <property type="entry name" value="Rev_trsase/Diguanyl_cyclase"/>
</dbReference>
<dbReference type="InterPro" id="IPR000014">
    <property type="entry name" value="PAS"/>
</dbReference>
<dbReference type="CDD" id="cd00130">
    <property type="entry name" value="PAS"/>
    <property type="match status" value="2"/>
</dbReference>
<dbReference type="KEGG" id="apai:APAC_0405"/>
<dbReference type="PROSITE" id="PS50112">
    <property type="entry name" value="PAS"/>
    <property type="match status" value="2"/>
</dbReference>
<reference evidence="2" key="1">
    <citation type="submission" date="2019-09" db="EMBL/GenBank/DDBJ databases">
        <title>Complete genome sequencing of four Arcobacter species reveals a diverse suite of mobile elements.</title>
        <authorList>
            <person name="On S.L.W."/>
            <person name="Miller W.G."/>
            <person name="Biggs P."/>
            <person name="Cornelius A."/>
            <person name="Vandamme P."/>
        </authorList>
    </citation>
    <scope>NUCLEOTIDE SEQUENCE [LARGE SCALE GENOMIC DNA]</scope>
    <source>
        <strain evidence="2">LMG 26638</strain>
    </source>
</reference>
<dbReference type="InterPro" id="IPR046342">
    <property type="entry name" value="CBS_dom_sf"/>
</dbReference>
<proteinExistence type="predicted"/>
<accession>A0A5C2H8L8</accession>
<name>A0A5C2H8L8_9BACT</name>
<dbReference type="SUPFAM" id="SSF54631">
    <property type="entry name" value="CBS-domain pair"/>
    <property type="match status" value="2"/>
</dbReference>
<dbReference type="Gene3D" id="3.30.450.20">
    <property type="entry name" value="PAS domain"/>
    <property type="match status" value="2"/>
</dbReference>
<dbReference type="PROSITE" id="PS50887">
    <property type="entry name" value="GGDEF"/>
    <property type="match status" value="1"/>
</dbReference>
<dbReference type="InterPro" id="IPR001633">
    <property type="entry name" value="EAL_dom"/>
</dbReference>
<dbReference type="PROSITE" id="PS50883">
    <property type="entry name" value="EAL"/>
    <property type="match status" value="1"/>
</dbReference>
<dbReference type="CDD" id="cd01949">
    <property type="entry name" value="GGDEF"/>
    <property type="match status" value="1"/>
</dbReference>
<organism evidence="1 2">
    <name type="scientific">Malaciobacter pacificus</name>
    <dbReference type="NCBI Taxonomy" id="1080223"/>
    <lineage>
        <taxon>Bacteria</taxon>
        <taxon>Pseudomonadati</taxon>
        <taxon>Campylobacterota</taxon>
        <taxon>Epsilonproteobacteria</taxon>
        <taxon>Campylobacterales</taxon>
        <taxon>Arcobacteraceae</taxon>
        <taxon>Malaciobacter</taxon>
    </lineage>
</organism>
<dbReference type="InterPro" id="IPR001610">
    <property type="entry name" value="PAC"/>
</dbReference>
<gene>
    <name evidence="1" type="ORF">APAC_0405</name>
</gene>
<dbReference type="InterPro" id="IPR035965">
    <property type="entry name" value="PAS-like_dom_sf"/>
</dbReference>
<dbReference type="SUPFAM" id="SSF141868">
    <property type="entry name" value="EAL domain-like"/>
    <property type="match status" value="1"/>
</dbReference>
<dbReference type="Gene3D" id="3.10.580.10">
    <property type="entry name" value="CBS-domain"/>
    <property type="match status" value="2"/>
</dbReference>
<evidence type="ECO:0000313" key="2">
    <source>
        <dbReference type="Proteomes" id="UP000322726"/>
    </source>
</evidence>
<dbReference type="OrthoDB" id="5372181at2"/>
<dbReference type="AlphaFoldDB" id="A0A5C2H8L8"/>
<dbReference type="SMART" id="SM00116">
    <property type="entry name" value="CBS"/>
    <property type="match status" value="4"/>
</dbReference>
<evidence type="ECO:0000313" key="1">
    <source>
        <dbReference type="EMBL" id="QEP33566.1"/>
    </source>
</evidence>
<reference evidence="1 2" key="2">
    <citation type="submission" date="2019-09" db="EMBL/GenBank/DDBJ databases">
        <title>Complete genome sequencing of four Arcobacter species reveals a diverse suite of mobile elements.</title>
        <authorList>
            <person name="Miller W.G."/>
            <person name="Yee E."/>
            <person name="Bono J.L."/>
        </authorList>
    </citation>
    <scope>NUCLEOTIDE SEQUENCE [LARGE SCALE GENOMIC DNA]</scope>
    <source>
        <strain evidence="1 2">LMG 26638</strain>
    </source>
</reference>
<dbReference type="PANTHER" id="PTHR44757">
    <property type="entry name" value="DIGUANYLATE CYCLASE DGCP"/>
    <property type="match status" value="1"/>
</dbReference>
<dbReference type="NCBIfam" id="TIGR00229">
    <property type="entry name" value="sensory_box"/>
    <property type="match status" value="2"/>
</dbReference>
<dbReference type="Pfam" id="PF13426">
    <property type="entry name" value="PAS_9"/>
    <property type="match status" value="2"/>
</dbReference>
<dbReference type="SUPFAM" id="SSF55785">
    <property type="entry name" value="PYP-like sensor domain (PAS domain)"/>
    <property type="match status" value="2"/>
</dbReference>
<dbReference type="Gene3D" id="3.20.20.450">
    <property type="entry name" value="EAL domain"/>
    <property type="match status" value="1"/>
</dbReference>